<evidence type="ECO:0000256" key="1">
    <source>
        <dbReference type="SAM" id="MobiDB-lite"/>
    </source>
</evidence>
<dbReference type="EMBL" id="VIGB01000003">
    <property type="protein sequence ID" value="TQF02234.1"/>
    <property type="molecule type" value="Genomic_DNA"/>
</dbReference>
<evidence type="ECO:0000313" key="2">
    <source>
        <dbReference type="EMBL" id="TQF02234.1"/>
    </source>
</evidence>
<name>A0A540W1M8_9ACTN</name>
<dbReference type="Proteomes" id="UP000319103">
    <property type="component" value="Unassembled WGS sequence"/>
</dbReference>
<protein>
    <submittedName>
        <fullName evidence="2">Uncharacterized protein</fullName>
    </submittedName>
</protein>
<keyword evidence="3" id="KW-1185">Reference proteome</keyword>
<evidence type="ECO:0000313" key="3">
    <source>
        <dbReference type="Proteomes" id="UP000319103"/>
    </source>
</evidence>
<feature type="compositionally biased region" description="Basic and acidic residues" evidence="1">
    <location>
        <begin position="1"/>
        <end position="10"/>
    </location>
</feature>
<proteinExistence type="predicted"/>
<feature type="region of interest" description="Disordered" evidence="1">
    <location>
        <begin position="1"/>
        <end position="57"/>
    </location>
</feature>
<dbReference type="RefSeq" id="WP_141632936.1">
    <property type="nucleotide sequence ID" value="NZ_VIGB01000003.1"/>
</dbReference>
<feature type="compositionally biased region" description="Polar residues" evidence="1">
    <location>
        <begin position="32"/>
        <end position="49"/>
    </location>
</feature>
<comment type="caution">
    <text evidence="2">The sequence shown here is derived from an EMBL/GenBank/DDBJ whole genome shotgun (WGS) entry which is preliminary data.</text>
</comment>
<sequence>MAAELGEDRQLGLVGAEAGLRAPAPRPAVSRCSGTQSVGTSRTDCNSQGAHLKADRKATTGYFSHEVPADAES</sequence>
<accession>A0A540W1M8</accession>
<organism evidence="2 3">
    <name type="scientific">Kitasatospora acidiphila</name>
    <dbReference type="NCBI Taxonomy" id="2567942"/>
    <lineage>
        <taxon>Bacteria</taxon>
        <taxon>Bacillati</taxon>
        <taxon>Actinomycetota</taxon>
        <taxon>Actinomycetes</taxon>
        <taxon>Kitasatosporales</taxon>
        <taxon>Streptomycetaceae</taxon>
        <taxon>Kitasatospora</taxon>
    </lineage>
</organism>
<dbReference type="AlphaFoldDB" id="A0A540W1M8"/>
<reference evidence="2 3" key="1">
    <citation type="submission" date="2019-06" db="EMBL/GenBank/DDBJ databases">
        <title>Description of Kitasatospora acidophila sp. nov. isolated from pine grove soil, and reclassification of Streptomyces novaecaesareae to Kitasatospora novaeceasareae comb. nov.</title>
        <authorList>
            <person name="Kim M.J."/>
        </authorList>
    </citation>
    <scope>NUCLEOTIDE SEQUENCE [LARGE SCALE GENOMIC DNA]</scope>
    <source>
        <strain evidence="2 3">MMS16-CNU292</strain>
    </source>
</reference>
<gene>
    <name evidence="2" type="ORF">E6W39_08065</name>
</gene>